<evidence type="ECO:0000259" key="2">
    <source>
        <dbReference type="Pfam" id="PF07687"/>
    </source>
</evidence>
<dbReference type="GO" id="GO:0005737">
    <property type="term" value="C:cytoplasm"/>
    <property type="evidence" value="ECO:0007669"/>
    <property type="project" value="TreeGrafter"/>
</dbReference>
<dbReference type="SUPFAM" id="SSF55031">
    <property type="entry name" value="Bacterial exopeptidase dimerisation domain"/>
    <property type="match status" value="1"/>
</dbReference>
<feature type="domain" description="Peptidase M20 dimerisation" evidence="2">
    <location>
        <begin position="237"/>
        <end position="320"/>
    </location>
</feature>
<name>A0A1H3H295_9BACI</name>
<feature type="binding site" evidence="1">
    <location>
        <position position="153"/>
    </location>
    <ligand>
        <name>Mn(2+)</name>
        <dbReference type="ChEBI" id="CHEBI:29035"/>
        <label>2</label>
    </ligand>
</feature>
<proteinExistence type="predicted"/>
<comment type="cofactor">
    <cofactor evidence="1">
        <name>Mn(2+)</name>
        <dbReference type="ChEBI" id="CHEBI:29035"/>
    </cofactor>
    <text evidence="1">The Mn(2+) ion enhances activity.</text>
</comment>
<dbReference type="Pfam" id="PF07687">
    <property type="entry name" value="M20_dimer"/>
    <property type="match status" value="1"/>
</dbReference>
<dbReference type="InterPro" id="IPR052030">
    <property type="entry name" value="Peptidase_M20/M20A_hydrolases"/>
</dbReference>
<dbReference type="SUPFAM" id="SSF53187">
    <property type="entry name" value="Zn-dependent exopeptidases"/>
    <property type="match status" value="1"/>
</dbReference>
<evidence type="ECO:0000256" key="1">
    <source>
        <dbReference type="PIRSR" id="PIRSR005962-1"/>
    </source>
</evidence>
<dbReference type="Pfam" id="PF01546">
    <property type="entry name" value="Peptidase_M20"/>
    <property type="match status" value="1"/>
</dbReference>
<protein>
    <submittedName>
        <fullName evidence="3">Aminobenzoyl-glutamate utilization protein A</fullName>
    </submittedName>
</protein>
<dbReference type="InterPro" id="IPR002933">
    <property type="entry name" value="Peptidase_M20"/>
</dbReference>
<dbReference type="EMBL" id="FNPI01000001">
    <property type="protein sequence ID" value="SDY08894.1"/>
    <property type="molecule type" value="Genomic_DNA"/>
</dbReference>
<dbReference type="PANTHER" id="PTHR30575:SF3">
    <property type="entry name" value="PEPTIDASE M20 DIMERISATION DOMAIN-CONTAINING PROTEIN"/>
    <property type="match status" value="1"/>
</dbReference>
<evidence type="ECO:0000313" key="3">
    <source>
        <dbReference type="EMBL" id="SDY08894.1"/>
    </source>
</evidence>
<keyword evidence="4" id="KW-1185">Reference proteome</keyword>
<dbReference type="InterPro" id="IPR017439">
    <property type="entry name" value="Amidohydrolase"/>
</dbReference>
<dbReference type="GO" id="GO:0046872">
    <property type="term" value="F:metal ion binding"/>
    <property type="evidence" value="ECO:0007669"/>
    <property type="project" value="UniProtKB-KW"/>
</dbReference>
<dbReference type="NCBIfam" id="TIGR01891">
    <property type="entry name" value="amidohydrolases"/>
    <property type="match status" value="1"/>
</dbReference>
<dbReference type="InterPro" id="IPR036264">
    <property type="entry name" value="Bact_exopeptidase_dim_dom"/>
</dbReference>
<feature type="binding site" evidence="1">
    <location>
        <position position="155"/>
    </location>
    <ligand>
        <name>Mn(2+)</name>
        <dbReference type="ChEBI" id="CHEBI:29035"/>
        <label>2</label>
    </ligand>
</feature>
<dbReference type="Proteomes" id="UP000198935">
    <property type="component" value="Unassembled WGS sequence"/>
</dbReference>
<feature type="binding site" evidence="1">
    <location>
        <position position="213"/>
    </location>
    <ligand>
        <name>Mn(2+)</name>
        <dbReference type="ChEBI" id="CHEBI:29035"/>
        <label>2</label>
    </ligand>
</feature>
<dbReference type="AlphaFoldDB" id="A0A1H3H295"/>
<dbReference type="PIRSF" id="PIRSF005962">
    <property type="entry name" value="Pept_M20D_amidohydro"/>
    <property type="match status" value="1"/>
</dbReference>
<feature type="binding site" evidence="1">
    <location>
        <position position="189"/>
    </location>
    <ligand>
        <name>Mn(2+)</name>
        <dbReference type="ChEBI" id="CHEBI:29035"/>
        <label>2</label>
    </ligand>
</feature>
<evidence type="ECO:0000313" key="4">
    <source>
        <dbReference type="Proteomes" id="UP000198935"/>
    </source>
</evidence>
<gene>
    <name evidence="3" type="ORF">SAMN05421736_101336</name>
</gene>
<accession>A0A1H3H295</accession>
<reference evidence="4" key="1">
    <citation type="submission" date="2016-10" db="EMBL/GenBank/DDBJ databases">
        <authorList>
            <person name="Varghese N."/>
            <person name="Submissions S."/>
        </authorList>
    </citation>
    <scope>NUCLEOTIDE SEQUENCE [LARGE SCALE GENOMIC DNA]</scope>
    <source>
        <strain evidence="4">SP</strain>
    </source>
</reference>
<keyword evidence="1" id="KW-0479">Metal-binding</keyword>
<keyword evidence="1" id="KW-0464">Manganese</keyword>
<organism evidence="3 4">
    <name type="scientific">Evansella caseinilytica</name>
    <dbReference type="NCBI Taxonomy" id="1503961"/>
    <lineage>
        <taxon>Bacteria</taxon>
        <taxon>Bacillati</taxon>
        <taxon>Bacillota</taxon>
        <taxon>Bacilli</taxon>
        <taxon>Bacillales</taxon>
        <taxon>Bacillaceae</taxon>
        <taxon>Evansella</taxon>
    </lineage>
</organism>
<dbReference type="InterPro" id="IPR011650">
    <property type="entry name" value="Peptidase_M20_dimer"/>
</dbReference>
<feature type="binding site" evidence="1">
    <location>
        <position position="410"/>
    </location>
    <ligand>
        <name>Mn(2+)</name>
        <dbReference type="ChEBI" id="CHEBI:29035"/>
        <label>2</label>
    </ligand>
</feature>
<dbReference type="Gene3D" id="3.40.630.10">
    <property type="entry name" value="Zn peptidases"/>
    <property type="match status" value="2"/>
</dbReference>
<sequence>MSSLFLKLEKEVGKLAPKLRQWRRIFHQYPETGWCEYITTYTIYQQLKTLSSFTLYFGEEVTASSARMGLPAEEEERHFFQRAKAFGVPGEFLAKITGGRTGLVAVIDTMRPGKHLTLRFDIDALPICESSHPDHLPVKQRFASKHQGTMHACGHDGHTAVGIGVAYLLDKFRDELSGKVTLIFQPAEEGSRGAKAIVEKGWLEGVDLFACGHIGISSQPVGTIAAATNRMLATTKMDVVFSGKAAHAGINPHEGKNALLAAAAAALHLHSIPSRPEGMTRLNVGTLTAGRGRNIVPGNAKLEMETRGETAALNQCVVDDAIRMIEAAGQLYDVKTGITVVGEGISCCCDESWAAAISSICRGSKFCHEIIDCLSFGGSEDASLMMKRVQEQGGKATYMVFGSPLLFSHHHERFDFSEETLTVATAVFSRIAFREYAPR</sequence>
<dbReference type="GO" id="GO:0046657">
    <property type="term" value="P:folic acid catabolic process"/>
    <property type="evidence" value="ECO:0007669"/>
    <property type="project" value="TreeGrafter"/>
</dbReference>
<dbReference type="OrthoDB" id="9776731at2"/>
<dbReference type="GO" id="GO:0016805">
    <property type="term" value="F:dipeptidase activity"/>
    <property type="evidence" value="ECO:0007669"/>
    <property type="project" value="TreeGrafter"/>
</dbReference>
<dbReference type="PANTHER" id="PTHR30575">
    <property type="entry name" value="PEPTIDASE M20"/>
    <property type="match status" value="1"/>
</dbReference>
<dbReference type="STRING" id="1503961.SAMN05421736_101336"/>
<dbReference type="GO" id="GO:0071713">
    <property type="term" value="F:para-aminobenzoyl-glutamate hydrolase activity"/>
    <property type="evidence" value="ECO:0007669"/>
    <property type="project" value="TreeGrafter"/>
</dbReference>